<keyword evidence="10" id="KW-1185">Reference proteome</keyword>
<gene>
    <name evidence="9" type="ORF">MUN33_13425</name>
</gene>
<evidence type="ECO:0000256" key="1">
    <source>
        <dbReference type="ARBA" id="ARBA00004651"/>
    </source>
</evidence>
<organism evidence="9 10">
    <name type="scientific">Corynebacterium kalidii</name>
    <dbReference type="NCBI Taxonomy" id="2931982"/>
    <lineage>
        <taxon>Bacteria</taxon>
        <taxon>Bacillati</taxon>
        <taxon>Actinomycetota</taxon>
        <taxon>Actinomycetes</taxon>
        <taxon>Mycobacteriales</taxon>
        <taxon>Corynebacteriaceae</taxon>
        <taxon>Corynebacterium</taxon>
    </lineage>
</organism>
<comment type="subcellular location">
    <subcellularLocation>
        <location evidence="1 7">Cell membrane</location>
        <topology evidence="1 7">Multi-pass membrane protein</topology>
    </subcellularLocation>
</comment>
<evidence type="ECO:0000256" key="5">
    <source>
        <dbReference type="ARBA" id="ARBA00022989"/>
    </source>
</evidence>
<keyword evidence="3 7" id="KW-1003">Cell membrane</keyword>
<evidence type="ECO:0000256" key="4">
    <source>
        <dbReference type="ARBA" id="ARBA00022692"/>
    </source>
</evidence>
<name>A0A9X1WII8_9CORY</name>
<feature type="transmembrane region" description="Helical" evidence="7">
    <location>
        <begin position="187"/>
        <end position="204"/>
    </location>
</feature>
<dbReference type="RefSeq" id="WP_244805407.1">
    <property type="nucleotide sequence ID" value="NZ_JALIEA010000017.1"/>
</dbReference>
<keyword evidence="4 7" id="KW-0812">Transmembrane</keyword>
<evidence type="ECO:0000256" key="6">
    <source>
        <dbReference type="ARBA" id="ARBA00023136"/>
    </source>
</evidence>
<reference evidence="9" key="1">
    <citation type="submission" date="2022-04" db="EMBL/GenBank/DDBJ databases">
        <title>Corynebacterium kalidii LD5P10.</title>
        <authorList>
            <person name="Sun J.Q."/>
        </authorList>
    </citation>
    <scope>NUCLEOTIDE SEQUENCE</scope>
    <source>
        <strain evidence="9">LD5P10</strain>
    </source>
</reference>
<comment type="similarity">
    <text evidence="2 7">Belongs to the TVP38/TMEM64 family.</text>
</comment>
<feature type="transmembrane region" description="Helical" evidence="7">
    <location>
        <begin position="37"/>
        <end position="56"/>
    </location>
</feature>
<sequence>MGRDHRASLLGLAALAVVVLAAAVLLPTPDLDTIRAGVRGSGALSWATFLVLMVGATQLPVPRTIWTVAAGVLFGPVVGSVLALAGMAVSVTLSLVLVRWIGGAAVRRAEQAPRFRALQGALEDRGWVAVLGLRMIPVIPFSLLNYACGLSRVPLLPCVVATVAGSAPLTVAVVASSDVVVNGGEPWFLGVSVALAAAGALLTVTEWRRIRTRMAVEPGTVKPSP</sequence>
<dbReference type="Proteomes" id="UP001139207">
    <property type="component" value="Unassembled WGS sequence"/>
</dbReference>
<dbReference type="GO" id="GO:0005886">
    <property type="term" value="C:plasma membrane"/>
    <property type="evidence" value="ECO:0007669"/>
    <property type="project" value="UniProtKB-SubCell"/>
</dbReference>
<evidence type="ECO:0000256" key="3">
    <source>
        <dbReference type="ARBA" id="ARBA00022475"/>
    </source>
</evidence>
<evidence type="ECO:0000256" key="7">
    <source>
        <dbReference type="RuleBase" id="RU366058"/>
    </source>
</evidence>
<comment type="caution">
    <text evidence="9">The sequence shown here is derived from an EMBL/GenBank/DDBJ whole genome shotgun (WGS) entry which is preliminary data.</text>
</comment>
<dbReference type="PANTHER" id="PTHR12677">
    <property type="entry name" value="GOLGI APPARATUS MEMBRANE PROTEIN TVP38-RELATED"/>
    <property type="match status" value="1"/>
</dbReference>
<evidence type="ECO:0000313" key="9">
    <source>
        <dbReference type="EMBL" id="MCJ7859699.1"/>
    </source>
</evidence>
<evidence type="ECO:0000313" key="10">
    <source>
        <dbReference type="Proteomes" id="UP001139207"/>
    </source>
</evidence>
<dbReference type="AlphaFoldDB" id="A0A9X1WII8"/>
<dbReference type="Pfam" id="PF09335">
    <property type="entry name" value="VTT_dom"/>
    <property type="match status" value="1"/>
</dbReference>
<evidence type="ECO:0000256" key="2">
    <source>
        <dbReference type="ARBA" id="ARBA00008640"/>
    </source>
</evidence>
<evidence type="ECO:0000259" key="8">
    <source>
        <dbReference type="Pfam" id="PF09335"/>
    </source>
</evidence>
<proteinExistence type="inferred from homology"/>
<feature type="domain" description="VTT" evidence="8">
    <location>
        <begin position="61"/>
        <end position="175"/>
    </location>
</feature>
<feature type="transmembrane region" description="Helical" evidence="7">
    <location>
        <begin position="155"/>
        <end position="175"/>
    </location>
</feature>
<dbReference type="PANTHER" id="PTHR12677:SF59">
    <property type="entry name" value="GOLGI APPARATUS MEMBRANE PROTEIN TVP38-RELATED"/>
    <property type="match status" value="1"/>
</dbReference>
<dbReference type="InterPro" id="IPR032816">
    <property type="entry name" value="VTT_dom"/>
</dbReference>
<accession>A0A9X1WII8</accession>
<dbReference type="EMBL" id="JALIEA010000017">
    <property type="protein sequence ID" value="MCJ7859699.1"/>
    <property type="molecule type" value="Genomic_DNA"/>
</dbReference>
<keyword evidence="6 7" id="KW-0472">Membrane</keyword>
<feature type="transmembrane region" description="Helical" evidence="7">
    <location>
        <begin position="126"/>
        <end position="148"/>
    </location>
</feature>
<keyword evidence="5 7" id="KW-1133">Transmembrane helix</keyword>
<feature type="transmembrane region" description="Helical" evidence="7">
    <location>
        <begin position="68"/>
        <end position="101"/>
    </location>
</feature>
<protein>
    <recommendedName>
        <fullName evidence="7">TVP38/TMEM64 family membrane protein</fullName>
    </recommendedName>
</protein>
<dbReference type="InterPro" id="IPR015414">
    <property type="entry name" value="TMEM64"/>
</dbReference>